<dbReference type="RefSeq" id="WP_005632707.1">
    <property type="nucleotide sequence ID" value="NZ_AFQO01000016.1"/>
</dbReference>
<dbReference type="CDD" id="cd12176">
    <property type="entry name" value="PGDH_3"/>
    <property type="match status" value="1"/>
</dbReference>
<dbReference type="NCBIfam" id="NF008759">
    <property type="entry name" value="PRK11790.1"/>
    <property type="match status" value="1"/>
</dbReference>
<dbReference type="PATRIC" id="fig|1028803.3.peg.1644"/>
<evidence type="ECO:0000256" key="6">
    <source>
        <dbReference type="ARBA" id="ARBA00021582"/>
    </source>
</evidence>
<comment type="caution">
    <text evidence="16">The sequence shown here is derived from an EMBL/GenBank/DDBJ whole genome shotgun (WGS) entry which is preliminary data.</text>
</comment>
<gene>
    <name evidence="16" type="primary">serA</name>
    <name evidence="16" type="ORF">GG9_1571</name>
</gene>
<evidence type="ECO:0000256" key="2">
    <source>
        <dbReference type="ARBA" id="ARBA00005216"/>
    </source>
</evidence>
<dbReference type="Pfam" id="PF02826">
    <property type="entry name" value="2-Hacid_dh_C"/>
    <property type="match status" value="1"/>
</dbReference>
<dbReference type="PROSITE" id="PS00671">
    <property type="entry name" value="D_2_HYDROXYACID_DH_3"/>
    <property type="match status" value="1"/>
</dbReference>
<dbReference type="PROSITE" id="PS00670">
    <property type="entry name" value="D_2_HYDROXYACID_DH_2"/>
    <property type="match status" value="1"/>
</dbReference>
<sequence length="410" mass="44720">MTNKVSLDKSKIKFVLFEGVHQSALDTLHAAGYTNIDYYKKALDGEELKEAIKNAHFIGLRSRTHLTAEMIEAAPKLIAVGCFCIGTNQVDLNAAKARGIPVFNAPFSNTRSVAELVLGEILLLMRNVPQANAEVHRGVWNKSATGSHEVRGKKLGIIGYGHIGSQLSIIAESLGMDVYFYDIENKLPLGNAKQVRSLEELLSSCDVVSLHVPELPSTKNLMNAERIAQLKQGAILINAARGTVVDIDALTQALKDGKIHGAAIDVFPIEPASINEEFVSPLREFDNVILTPHIGGSTAEAQENIGFEVAGKFVKYSDNGSTLSSVNFPEVSLPEHEGTKRLLHIHENRPGILNKLNQIFVEADLNIAAQYLQTDPKIGYVVVDVETNDASPLLTKLKEIDGTIRARVLY</sequence>
<evidence type="ECO:0000256" key="9">
    <source>
        <dbReference type="ARBA" id="ARBA00023027"/>
    </source>
</evidence>
<dbReference type="EMBL" id="AFQO01000016">
    <property type="protein sequence ID" value="EGT74084.1"/>
    <property type="molecule type" value="Genomic_DNA"/>
</dbReference>
<dbReference type="InterPro" id="IPR029753">
    <property type="entry name" value="D-isomer_DH_CS"/>
</dbReference>
<evidence type="ECO:0000256" key="10">
    <source>
        <dbReference type="ARBA" id="ARBA00023299"/>
    </source>
</evidence>
<organism evidence="16 17">
    <name type="scientific">Haemophilus haemolyticus M19501</name>
    <dbReference type="NCBI Taxonomy" id="1028803"/>
    <lineage>
        <taxon>Bacteria</taxon>
        <taxon>Pseudomonadati</taxon>
        <taxon>Pseudomonadota</taxon>
        <taxon>Gammaproteobacteria</taxon>
        <taxon>Pasteurellales</taxon>
        <taxon>Pasteurellaceae</taxon>
        <taxon>Haemophilus</taxon>
    </lineage>
</organism>
<evidence type="ECO:0000256" key="1">
    <source>
        <dbReference type="ARBA" id="ARBA00003800"/>
    </source>
</evidence>
<dbReference type="InterPro" id="IPR054480">
    <property type="entry name" value="AHAS_small-like_ACT"/>
</dbReference>
<evidence type="ECO:0000256" key="13">
    <source>
        <dbReference type="ARBA" id="ARBA00048731"/>
    </source>
</evidence>
<dbReference type="SUPFAM" id="SSF55021">
    <property type="entry name" value="ACT-like"/>
    <property type="match status" value="1"/>
</dbReference>
<evidence type="ECO:0000256" key="4">
    <source>
        <dbReference type="ARBA" id="ARBA00013001"/>
    </source>
</evidence>
<dbReference type="GO" id="GO:0006564">
    <property type="term" value="P:L-serine biosynthetic process"/>
    <property type="evidence" value="ECO:0007669"/>
    <property type="project" value="UniProtKB-KW"/>
</dbReference>
<evidence type="ECO:0000256" key="5">
    <source>
        <dbReference type="ARBA" id="ARBA00013143"/>
    </source>
</evidence>
<dbReference type="Gene3D" id="3.30.70.260">
    <property type="match status" value="1"/>
</dbReference>
<evidence type="ECO:0000313" key="16">
    <source>
        <dbReference type="EMBL" id="EGT74084.1"/>
    </source>
</evidence>
<dbReference type="GO" id="GO:0047545">
    <property type="term" value="F:(S)-2-hydroxyglutarate dehydrogenase activity"/>
    <property type="evidence" value="ECO:0007669"/>
    <property type="project" value="UniProtKB-ARBA"/>
</dbReference>
<dbReference type="PROSITE" id="PS00065">
    <property type="entry name" value="D_2_HYDROXYACID_DH_1"/>
    <property type="match status" value="1"/>
</dbReference>
<dbReference type="AlphaFoldDB" id="F9GRB1"/>
<accession>F9GRB1</accession>
<dbReference type="EC" id="1.1.1.399" evidence="4"/>
<keyword evidence="7" id="KW-0028">Amino-acid biosynthesis</keyword>
<dbReference type="InterPro" id="IPR002912">
    <property type="entry name" value="ACT_dom"/>
</dbReference>
<evidence type="ECO:0000256" key="11">
    <source>
        <dbReference type="ARBA" id="ARBA00030455"/>
    </source>
</evidence>
<dbReference type="eggNOG" id="COG0111">
    <property type="taxonomic scope" value="Bacteria"/>
</dbReference>
<evidence type="ECO:0000259" key="15">
    <source>
        <dbReference type="PROSITE" id="PS51671"/>
    </source>
</evidence>
<dbReference type="GO" id="GO:0051287">
    <property type="term" value="F:NAD binding"/>
    <property type="evidence" value="ECO:0007669"/>
    <property type="project" value="InterPro"/>
</dbReference>
<dbReference type="Pfam" id="PF22629">
    <property type="entry name" value="ACT_AHAS_ss"/>
    <property type="match status" value="1"/>
</dbReference>
<dbReference type="PROSITE" id="PS51671">
    <property type="entry name" value="ACT"/>
    <property type="match status" value="1"/>
</dbReference>
<dbReference type="Proteomes" id="UP000003258">
    <property type="component" value="Unassembled WGS sequence"/>
</dbReference>
<comment type="pathway">
    <text evidence="2">Amino-acid biosynthesis; L-serine biosynthesis; L-serine from 3-phospho-D-glycerate: step 1/3.</text>
</comment>
<name>F9GRB1_HAEHA</name>
<evidence type="ECO:0000313" key="17">
    <source>
        <dbReference type="Proteomes" id="UP000003258"/>
    </source>
</evidence>
<comment type="catalytic activity">
    <reaction evidence="12">
        <text>(R)-2-hydroxyglutarate + NAD(+) = 2-oxoglutarate + NADH + H(+)</text>
        <dbReference type="Rhea" id="RHEA:49612"/>
        <dbReference type="ChEBI" id="CHEBI:15378"/>
        <dbReference type="ChEBI" id="CHEBI:15801"/>
        <dbReference type="ChEBI" id="CHEBI:16810"/>
        <dbReference type="ChEBI" id="CHEBI:57540"/>
        <dbReference type="ChEBI" id="CHEBI:57945"/>
        <dbReference type="EC" id="1.1.1.399"/>
    </reaction>
</comment>
<dbReference type="FunFam" id="3.30.70.260:FF:000007">
    <property type="entry name" value="D-3-phosphoglycerate dehydrogenase"/>
    <property type="match status" value="1"/>
</dbReference>
<dbReference type="InterPro" id="IPR006140">
    <property type="entry name" value="D-isomer_DH_NAD-bd"/>
</dbReference>
<dbReference type="InterPro" id="IPR045865">
    <property type="entry name" value="ACT-like_dom_sf"/>
</dbReference>
<dbReference type="InterPro" id="IPR029752">
    <property type="entry name" value="D-isomer_DH_CS1"/>
</dbReference>
<comment type="similarity">
    <text evidence="3 14">Belongs to the D-isomer specific 2-hydroxyacid dehydrogenase family.</text>
</comment>
<dbReference type="Gene3D" id="3.40.50.720">
    <property type="entry name" value="NAD(P)-binding Rossmann-like Domain"/>
    <property type="match status" value="2"/>
</dbReference>
<evidence type="ECO:0000256" key="12">
    <source>
        <dbReference type="ARBA" id="ARBA00048126"/>
    </source>
</evidence>
<dbReference type="CDD" id="cd04901">
    <property type="entry name" value="ACT_3PGDH"/>
    <property type="match status" value="1"/>
</dbReference>
<proteinExistence type="inferred from homology"/>
<dbReference type="PANTHER" id="PTHR43761:SF1">
    <property type="entry name" value="D-ISOMER SPECIFIC 2-HYDROXYACID DEHYDROGENASE CATALYTIC DOMAIN-CONTAINING PROTEIN-RELATED"/>
    <property type="match status" value="1"/>
</dbReference>
<keyword evidence="8 14" id="KW-0560">Oxidoreductase</keyword>
<comment type="function">
    <text evidence="1">Catalyzes the reversible oxidation of 3-phospho-D-glycerate to 3-phosphonooxypyruvate, the first step of the phosphorylated L-serine biosynthesis pathway. Also catalyzes the reversible oxidation of 2-hydroxyglutarate to 2-oxoglutarate.</text>
</comment>
<dbReference type="SUPFAM" id="SSF52283">
    <property type="entry name" value="Formate/glycerate dehydrogenase catalytic domain-like"/>
    <property type="match status" value="1"/>
</dbReference>
<evidence type="ECO:0000256" key="8">
    <source>
        <dbReference type="ARBA" id="ARBA00023002"/>
    </source>
</evidence>
<dbReference type="FunFam" id="3.40.50.720:FF:000041">
    <property type="entry name" value="D-3-phosphoglycerate dehydrogenase"/>
    <property type="match status" value="1"/>
</dbReference>
<dbReference type="InterPro" id="IPR050418">
    <property type="entry name" value="D-iso_2-hydroxyacid_DH_PdxB"/>
</dbReference>
<dbReference type="GO" id="GO:0004617">
    <property type="term" value="F:phosphoglycerate dehydrogenase activity"/>
    <property type="evidence" value="ECO:0007669"/>
    <property type="project" value="UniProtKB-EC"/>
</dbReference>
<protein>
    <recommendedName>
        <fullName evidence="6">D-3-phosphoglycerate dehydrogenase</fullName>
        <ecNumber evidence="4">1.1.1.399</ecNumber>
        <ecNumber evidence="5">1.1.1.95</ecNumber>
    </recommendedName>
    <alternativeName>
        <fullName evidence="11">2-oxoglutarate reductase</fullName>
    </alternativeName>
</protein>
<dbReference type="EC" id="1.1.1.95" evidence="5"/>
<keyword evidence="10" id="KW-0718">Serine biosynthesis</keyword>
<evidence type="ECO:0000256" key="14">
    <source>
        <dbReference type="RuleBase" id="RU003719"/>
    </source>
</evidence>
<comment type="catalytic activity">
    <reaction evidence="13">
        <text>(2R)-3-phosphoglycerate + NAD(+) = 3-phosphooxypyruvate + NADH + H(+)</text>
        <dbReference type="Rhea" id="RHEA:12641"/>
        <dbReference type="ChEBI" id="CHEBI:15378"/>
        <dbReference type="ChEBI" id="CHEBI:18110"/>
        <dbReference type="ChEBI" id="CHEBI:57540"/>
        <dbReference type="ChEBI" id="CHEBI:57945"/>
        <dbReference type="ChEBI" id="CHEBI:58272"/>
        <dbReference type="EC" id="1.1.1.95"/>
    </reaction>
</comment>
<keyword evidence="9" id="KW-0520">NAD</keyword>
<feature type="domain" description="ACT" evidence="15">
    <location>
        <begin position="341"/>
        <end position="410"/>
    </location>
</feature>
<evidence type="ECO:0000256" key="3">
    <source>
        <dbReference type="ARBA" id="ARBA00005854"/>
    </source>
</evidence>
<dbReference type="UniPathway" id="UPA00135">
    <property type="reaction ID" value="UER00196"/>
</dbReference>
<evidence type="ECO:0000256" key="7">
    <source>
        <dbReference type="ARBA" id="ARBA00022605"/>
    </source>
</evidence>
<dbReference type="InterPro" id="IPR006139">
    <property type="entry name" value="D-isomer_2_OHA_DH_cat_dom"/>
</dbReference>
<dbReference type="Pfam" id="PF00389">
    <property type="entry name" value="2-Hacid_dh"/>
    <property type="match status" value="1"/>
</dbReference>
<reference evidence="16 17" key="1">
    <citation type="journal article" date="2011" name="J. Bacteriol.">
        <title>Genome Sequences for Five Strains of the Emerging Pathogen Haemophilus haemolyticus.</title>
        <authorList>
            <person name="Jordan I.K."/>
            <person name="Conley A.B."/>
            <person name="Antonov I.V."/>
            <person name="Arthur R.A."/>
            <person name="Cook E.D."/>
            <person name="Cooper G.P."/>
            <person name="Jones B.L."/>
            <person name="Knipe K.M."/>
            <person name="Lee K.J."/>
            <person name="Liu X."/>
            <person name="Mitchell G.J."/>
            <person name="Pande P.R."/>
            <person name="Petit R.A."/>
            <person name="Qin S."/>
            <person name="Rajan V.N."/>
            <person name="Sarda S."/>
            <person name="Sebastian A."/>
            <person name="Tang S."/>
            <person name="Thapliyal R."/>
            <person name="Varghese N.J."/>
            <person name="Ye T."/>
            <person name="Katz L.S."/>
            <person name="Wang X."/>
            <person name="Rowe L."/>
            <person name="Frace M."/>
            <person name="Mayer L.W."/>
        </authorList>
    </citation>
    <scope>NUCLEOTIDE SEQUENCE [LARGE SCALE GENOMIC DNA]</scope>
    <source>
        <strain evidence="16 17">M19501</strain>
    </source>
</reference>
<dbReference type="SUPFAM" id="SSF51735">
    <property type="entry name" value="NAD(P)-binding Rossmann-fold domains"/>
    <property type="match status" value="1"/>
</dbReference>
<dbReference type="InterPro" id="IPR036291">
    <property type="entry name" value="NAD(P)-bd_dom_sf"/>
</dbReference>
<dbReference type="PANTHER" id="PTHR43761">
    <property type="entry name" value="D-ISOMER SPECIFIC 2-HYDROXYACID DEHYDROGENASE FAMILY PROTEIN (AFU_ORTHOLOGUE AFUA_1G13630)"/>
    <property type="match status" value="1"/>
</dbReference>